<dbReference type="Pfam" id="PF08240">
    <property type="entry name" value="ADH_N"/>
    <property type="match status" value="1"/>
</dbReference>
<dbReference type="Gene3D" id="3.90.180.10">
    <property type="entry name" value="Medium-chain alcohol dehydrogenases, catalytic domain"/>
    <property type="match status" value="1"/>
</dbReference>
<protein>
    <submittedName>
        <fullName evidence="3">NADPH:quinone reductase</fullName>
    </submittedName>
</protein>
<dbReference type="CDD" id="cd08253">
    <property type="entry name" value="zeta_crystallin"/>
    <property type="match status" value="1"/>
</dbReference>
<dbReference type="RefSeq" id="WP_310912325.1">
    <property type="nucleotide sequence ID" value="NZ_JAVLVT010000004.1"/>
</dbReference>
<sequence length="327" mass="34371">MRSAYIEELGPSDIIRHGELPEPRPGPTDVLVDVEIAAVNHVDTFVRSGAWRTPVPFPFVVGRDLVGTVAATGPGVPDFADGDRVWCLSMGHAGRQGVAAERAVVPADRLYHLPEGVDAVDAAAMAHPGATAYLALFTHGRMRPGETVVVIGAAGNVGSAAVTLAVNAGARVIAVAAARDTEYCRSLGADVVIDYRTPDVHRRIRDTVPAGADLYIDAAGRNDLEDSLEVLTSRGRLVLLAGMNTRAVLPVGALYLADRSIVGFAISKATITELAEAAGHVGRLVAAGKLRPRQRELLPLSAAATAHRDLESGNGAGRRFLLQVRPD</sequence>
<proteinExistence type="predicted"/>
<accession>A0ABU2H645</accession>
<organism evidence="3 4">
    <name type="scientific">Lipingzhangella rawalii</name>
    <dbReference type="NCBI Taxonomy" id="2055835"/>
    <lineage>
        <taxon>Bacteria</taxon>
        <taxon>Bacillati</taxon>
        <taxon>Actinomycetota</taxon>
        <taxon>Actinomycetes</taxon>
        <taxon>Streptosporangiales</taxon>
        <taxon>Nocardiopsidaceae</taxon>
        <taxon>Lipingzhangella</taxon>
    </lineage>
</organism>
<evidence type="ECO:0000259" key="2">
    <source>
        <dbReference type="SMART" id="SM00829"/>
    </source>
</evidence>
<dbReference type="InterPro" id="IPR020843">
    <property type="entry name" value="ER"/>
</dbReference>
<dbReference type="PANTHER" id="PTHR44154:SF1">
    <property type="entry name" value="QUINONE OXIDOREDUCTASE"/>
    <property type="match status" value="1"/>
</dbReference>
<dbReference type="SUPFAM" id="SSF50129">
    <property type="entry name" value="GroES-like"/>
    <property type="match status" value="1"/>
</dbReference>
<dbReference type="InterPro" id="IPR011032">
    <property type="entry name" value="GroES-like_sf"/>
</dbReference>
<dbReference type="SMART" id="SM00829">
    <property type="entry name" value="PKS_ER"/>
    <property type="match status" value="1"/>
</dbReference>
<reference evidence="4" key="1">
    <citation type="submission" date="2023-07" db="EMBL/GenBank/DDBJ databases">
        <title>Novel species in the genus Lipingzhangella isolated from Sambhar Salt Lake.</title>
        <authorList>
            <person name="Jiya N."/>
            <person name="Kajale S."/>
            <person name="Sharma A."/>
        </authorList>
    </citation>
    <scope>NUCLEOTIDE SEQUENCE [LARGE SCALE GENOMIC DNA]</scope>
    <source>
        <strain evidence="4">LS1_29</strain>
    </source>
</reference>
<dbReference type="Gene3D" id="3.40.50.720">
    <property type="entry name" value="NAD(P)-binding Rossmann-like Domain"/>
    <property type="match status" value="1"/>
</dbReference>
<evidence type="ECO:0000313" key="4">
    <source>
        <dbReference type="Proteomes" id="UP001250214"/>
    </source>
</evidence>
<dbReference type="Pfam" id="PF00107">
    <property type="entry name" value="ADH_zinc_N"/>
    <property type="match status" value="1"/>
</dbReference>
<dbReference type="InterPro" id="IPR013154">
    <property type="entry name" value="ADH-like_N"/>
</dbReference>
<dbReference type="SUPFAM" id="SSF51735">
    <property type="entry name" value="NAD(P)-binding Rossmann-fold domains"/>
    <property type="match status" value="1"/>
</dbReference>
<dbReference type="PANTHER" id="PTHR44154">
    <property type="entry name" value="QUINONE OXIDOREDUCTASE"/>
    <property type="match status" value="1"/>
</dbReference>
<dbReference type="InterPro" id="IPR051603">
    <property type="entry name" value="Zinc-ADH_QOR/CCCR"/>
</dbReference>
<keyword evidence="1" id="KW-0521">NADP</keyword>
<keyword evidence="4" id="KW-1185">Reference proteome</keyword>
<dbReference type="InterPro" id="IPR036291">
    <property type="entry name" value="NAD(P)-bd_dom_sf"/>
</dbReference>
<comment type="caution">
    <text evidence="3">The sequence shown here is derived from an EMBL/GenBank/DDBJ whole genome shotgun (WGS) entry which is preliminary data.</text>
</comment>
<evidence type="ECO:0000313" key="3">
    <source>
        <dbReference type="EMBL" id="MDS1270777.1"/>
    </source>
</evidence>
<feature type="domain" description="Enoyl reductase (ER)" evidence="2">
    <location>
        <begin position="10"/>
        <end position="321"/>
    </location>
</feature>
<dbReference type="InterPro" id="IPR013149">
    <property type="entry name" value="ADH-like_C"/>
</dbReference>
<dbReference type="Proteomes" id="UP001250214">
    <property type="component" value="Unassembled WGS sequence"/>
</dbReference>
<gene>
    <name evidence="3" type="ORF">RIF23_10740</name>
</gene>
<name>A0ABU2H645_9ACTN</name>
<dbReference type="EMBL" id="JAVLVT010000004">
    <property type="protein sequence ID" value="MDS1270777.1"/>
    <property type="molecule type" value="Genomic_DNA"/>
</dbReference>
<evidence type="ECO:0000256" key="1">
    <source>
        <dbReference type="ARBA" id="ARBA00022857"/>
    </source>
</evidence>